<organism evidence="1 2">
    <name type="scientific">Artomyces pyxidatus</name>
    <dbReference type="NCBI Taxonomy" id="48021"/>
    <lineage>
        <taxon>Eukaryota</taxon>
        <taxon>Fungi</taxon>
        <taxon>Dikarya</taxon>
        <taxon>Basidiomycota</taxon>
        <taxon>Agaricomycotina</taxon>
        <taxon>Agaricomycetes</taxon>
        <taxon>Russulales</taxon>
        <taxon>Auriscalpiaceae</taxon>
        <taxon>Artomyces</taxon>
    </lineage>
</organism>
<evidence type="ECO:0000313" key="1">
    <source>
        <dbReference type="EMBL" id="KAI0063040.1"/>
    </source>
</evidence>
<gene>
    <name evidence="1" type="ORF">BV25DRAFT_1765596</name>
</gene>
<evidence type="ECO:0000313" key="2">
    <source>
        <dbReference type="Proteomes" id="UP000814140"/>
    </source>
</evidence>
<sequence length="669" mass="75924">EIVLEESDNVITDPELKIRPSECTMDTIRDALDPGKLASKYSSLAPFTWSLLSVFTTSPNRYRKEKARREAKEGKEKEVAVEESNWEDDDNDIQDAGQDSEFLGESGRYWKSKGFVRNATFTLVFAISMMAFTRNSATNLLPLLLGLFIEIGGTGARTIATFSNAGVCVSVTTIERLKKILSDDAKQYAISLMQSTGRWYIIFDNINIYLRKFQQRLFNKNSMIHATNAVVISLPDAPPEAEDLASKLENRGKRVQATGADITPSQDDEEKMFGSFEGLVAQLLLSYSPGSRSWTERAAMLQWAEGRMSVDRPLPVKKTDTRPLGVFDVNEGLKWGIVNMLKALQEFSGLTEDGWAGKLRIIAGDWLTSSFLRSAIRERSDDINPMERLEYAEDLSQLFHFALNATHKLMRVHFGHSMTDPGSLAKHKGLFNQTWDAAKPNYADGKALVRHSLIAHILYTLMCVLPMTQYSELTTWEPTVEEFKSFVEYFVDNFTDALKAGEAKAVQDDYLAHSIYFIRDALIFCEFEHAVSQADAGRVLRVLKYWSFSFRGAGLHNYARECVEILLRWKYELQPVVRDALEQAWFVNRWGLPGRWIAADLYVEQLNFWVKRVFIAKGAGVTLKYIIEKGSACVEAFRDISHQFARTFGHADRARRHKEVDIGPDLRLL</sequence>
<dbReference type="EMBL" id="MU277205">
    <property type="protein sequence ID" value="KAI0063040.1"/>
    <property type="molecule type" value="Genomic_DNA"/>
</dbReference>
<dbReference type="Proteomes" id="UP000814140">
    <property type="component" value="Unassembled WGS sequence"/>
</dbReference>
<protein>
    <submittedName>
        <fullName evidence="1">Uncharacterized protein</fullName>
    </submittedName>
</protein>
<comment type="caution">
    <text evidence="1">The sequence shown here is derived from an EMBL/GenBank/DDBJ whole genome shotgun (WGS) entry which is preliminary data.</text>
</comment>
<proteinExistence type="predicted"/>
<name>A0ACB8T474_9AGAM</name>
<keyword evidence="2" id="KW-1185">Reference proteome</keyword>
<accession>A0ACB8T474</accession>
<feature type="non-terminal residue" evidence="1">
    <location>
        <position position="1"/>
    </location>
</feature>
<reference evidence="1" key="1">
    <citation type="submission" date="2021-03" db="EMBL/GenBank/DDBJ databases">
        <authorList>
            <consortium name="DOE Joint Genome Institute"/>
            <person name="Ahrendt S."/>
            <person name="Looney B.P."/>
            <person name="Miyauchi S."/>
            <person name="Morin E."/>
            <person name="Drula E."/>
            <person name="Courty P.E."/>
            <person name="Chicoki N."/>
            <person name="Fauchery L."/>
            <person name="Kohler A."/>
            <person name="Kuo A."/>
            <person name="Labutti K."/>
            <person name="Pangilinan J."/>
            <person name="Lipzen A."/>
            <person name="Riley R."/>
            <person name="Andreopoulos W."/>
            <person name="He G."/>
            <person name="Johnson J."/>
            <person name="Barry K.W."/>
            <person name="Grigoriev I.V."/>
            <person name="Nagy L."/>
            <person name="Hibbett D."/>
            <person name="Henrissat B."/>
            <person name="Matheny P.B."/>
            <person name="Labbe J."/>
            <person name="Martin F."/>
        </authorList>
    </citation>
    <scope>NUCLEOTIDE SEQUENCE</scope>
    <source>
        <strain evidence="1">HHB10654</strain>
    </source>
</reference>
<reference evidence="1" key="2">
    <citation type="journal article" date="2022" name="New Phytol.">
        <title>Evolutionary transition to the ectomycorrhizal habit in the genomes of a hyperdiverse lineage of mushroom-forming fungi.</title>
        <authorList>
            <person name="Looney B."/>
            <person name="Miyauchi S."/>
            <person name="Morin E."/>
            <person name="Drula E."/>
            <person name="Courty P.E."/>
            <person name="Kohler A."/>
            <person name="Kuo A."/>
            <person name="LaButti K."/>
            <person name="Pangilinan J."/>
            <person name="Lipzen A."/>
            <person name="Riley R."/>
            <person name="Andreopoulos W."/>
            <person name="He G."/>
            <person name="Johnson J."/>
            <person name="Nolan M."/>
            <person name="Tritt A."/>
            <person name="Barry K.W."/>
            <person name="Grigoriev I.V."/>
            <person name="Nagy L.G."/>
            <person name="Hibbett D."/>
            <person name="Henrissat B."/>
            <person name="Matheny P.B."/>
            <person name="Labbe J."/>
            <person name="Martin F.M."/>
        </authorList>
    </citation>
    <scope>NUCLEOTIDE SEQUENCE</scope>
    <source>
        <strain evidence="1">HHB10654</strain>
    </source>
</reference>
<feature type="non-terminal residue" evidence="1">
    <location>
        <position position="669"/>
    </location>
</feature>